<keyword evidence="5 6" id="KW-0472">Membrane</keyword>
<feature type="transmembrane region" description="Helical" evidence="6">
    <location>
        <begin position="65"/>
        <end position="85"/>
    </location>
</feature>
<dbReference type="PANTHER" id="PTHR43791:SF36">
    <property type="entry name" value="TRANSPORTER, PUTATIVE (AFU_ORTHOLOGUE AFUA_6G08340)-RELATED"/>
    <property type="match status" value="1"/>
</dbReference>
<evidence type="ECO:0000256" key="2">
    <source>
        <dbReference type="ARBA" id="ARBA00022448"/>
    </source>
</evidence>
<evidence type="ECO:0000256" key="1">
    <source>
        <dbReference type="ARBA" id="ARBA00004141"/>
    </source>
</evidence>
<keyword evidence="2" id="KW-0813">Transport</keyword>
<dbReference type="InterPro" id="IPR020846">
    <property type="entry name" value="MFS_dom"/>
</dbReference>
<dbReference type="InterPro" id="IPR036259">
    <property type="entry name" value="MFS_trans_sf"/>
</dbReference>
<evidence type="ECO:0000256" key="3">
    <source>
        <dbReference type="ARBA" id="ARBA00022692"/>
    </source>
</evidence>
<keyword evidence="9" id="KW-1185">Reference proteome</keyword>
<comment type="subcellular location">
    <subcellularLocation>
        <location evidence="1">Membrane</location>
        <topology evidence="1">Multi-pass membrane protein</topology>
    </subcellularLocation>
</comment>
<reference evidence="8 9" key="1">
    <citation type="submission" date="2024-03" db="EMBL/GenBank/DDBJ databases">
        <title>Novel species of the genus Variovorax.</title>
        <authorList>
            <person name="Liu Q."/>
            <person name="Xin Y.-H."/>
        </authorList>
    </citation>
    <scope>NUCLEOTIDE SEQUENCE [LARGE SCALE GENOMIC DNA]</scope>
    <source>
        <strain evidence="8 9">KACC 18901</strain>
    </source>
</reference>
<proteinExistence type="predicted"/>
<evidence type="ECO:0000313" key="9">
    <source>
        <dbReference type="Proteomes" id="UP001367030"/>
    </source>
</evidence>
<evidence type="ECO:0000259" key="7">
    <source>
        <dbReference type="PROSITE" id="PS50850"/>
    </source>
</evidence>
<dbReference type="InterPro" id="IPR011701">
    <property type="entry name" value="MFS"/>
</dbReference>
<sequence>MTTGLMQPGLDIGSTPTQDVDITYRKITLRLIPLLFICYVMNYIDRANIGYAQLQMKPSLGFSDTVYGLAAGVFFIGYFLFELPSNMLLRRIGARKTILRIMLGWGLVSAATMFVSTPLQFYVARFLLGVFEAGFLPGIMLYLTFWYPAQRRARVIALFMSATVVASILTGPVSGWILQNMHGVNGWEGWQWMFLLEGLPSAALGIVAWLYLPNNPSDARWLTSHEKQTVQHGLRQSSEDALPAVRHSLRQAFLDPKVYLLCFALFAILCGGYFLSFWTPSLIKELGVTSPQQIGLYAAIPSIIAAVVMVFYGRHSDARQERRWHFAVAAFAAAMGLLAITVARSDLGLLLAALTLTSVGVVSALPIFYAIATAHLSREAAPAGLSIITSLASLAGVVSPALIGAIKTRTGSADSGLYVFGALLVIGAIALLIGMRQEPGHPITHGKSE</sequence>
<feature type="transmembrane region" description="Helical" evidence="6">
    <location>
        <begin position="383"/>
        <end position="403"/>
    </location>
</feature>
<dbReference type="EMBL" id="JBBKZS010000004">
    <property type="protein sequence ID" value="MEJ8855121.1"/>
    <property type="molecule type" value="Genomic_DNA"/>
</dbReference>
<evidence type="ECO:0000256" key="6">
    <source>
        <dbReference type="SAM" id="Phobius"/>
    </source>
</evidence>
<dbReference type="PROSITE" id="PS50850">
    <property type="entry name" value="MFS"/>
    <property type="match status" value="1"/>
</dbReference>
<evidence type="ECO:0000313" key="8">
    <source>
        <dbReference type="EMBL" id="MEJ8855121.1"/>
    </source>
</evidence>
<dbReference type="CDD" id="cd17319">
    <property type="entry name" value="MFS_ExuT_GudP_like"/>
    <property type="match status" value="1"/>
</dbReference>
<feature type="transmembrane region" description="Helical" evidence="6">
    <location>
        <begin position="122"/>
        <end position="143"/>
    </location>
</feature>
<protein>
    <submittedName>
        <fullName evidence="8">MFS transporter</fullName>
    </submittedName>
</protein>
<feature type="transmembrane region" description="Helical" evidence="6">
    <location>
        <begin position="27"/>
        <end position="45"/>
    </location>
</feature>
<feature type="transmembrane region" description="Helical" evidence="6">
    <location>
        <begin position="415"/>
        <end position="435"/>
    </location>
</feature>
<feature type="transmembrane region" description="Helical" evidence="6">
    <location>
        <begin position="190"/>
        <end position="212"/>
    </location>
</feature>
<feature type="transmembrane region" description="Helical" evidence="6">
    <location>
        <begin position="155"/>
        <end position="178"/>
    </location>
</feature>
<feature type="transmembrane region" description="Helical" evidence="6">
    <location>
        <begin position="324"/>
        <end position="343"/>
    </location>
</feature>
<dbReference type="Pfam" id="PF07690">
    <property type="entry name" value="MFS_1"/>
    <property type="match status" value="1"/>
</dbReference>
<keyword evidence="3 6" id="KW-0812">Transmembrane</keyword>
<name>A0ABU8X5X7_9BURK</name>
<dbReference type="SUPFAM" id="SSF103473">
    <property type="entry name" value="MFS general substrate transporter"/>
    <property type="match status" value="1"/>
</dbReference>
<organism evidence="8 9">
    <name type="scientific">Variovorax robiniae</name>
    <dbReference type="NCBI Taxonomy" id="1836199"/>
    <lineage>
        <taxon>Bacteria</taxon>
        <taxon>Pseudomonadati</taxon>
        <taxon>Pseudomonadota</taxon>
        <taxon>Betaproteobacteria</taxon>
        <taxon>Burkholderiales</taxon>
        <taxon>Comamonadaceae</taxon>
        <taxon>Variovorax</taxon>
    </lineage>
</organism>
<feature type="transmembrane region" description="Helical" evidence="6">
    <location>
        <begin position="97"/>
        <end position="116"/>
    </location>
</feature>
<feature type="domain" description="Major facilitator superfamily (MFS) profile" evidence="7">
    <location>
        <begin position="31"/>
        <end position="439"/>
    </location>
</feature>
<dbReference type="RefSeq" id="WP_340335210.1">
    <property type="nucleotide sequence ID" value="NZ_JBBKZS010000004.1"/>
</dbReference>
<accession>A0ABU8X5X7</accession>
<keyword evidence="4 6" id="KW-1133">Transmembrane helix</keyword>
<feature type="transmembrane region" description="Helical" evidence="6">
    <location>
        <begin position="258"/>
        <end position="279"/>
    </location>
</feature>
<comment type="caution">
    <text evidence="8">The sequence shown here is derived from an EMBL/GenBank/DDBJ whole genome shotgun (WGS) entry which is preliminary data.</text>
</comment>
<evidence type="ECO:0000256" key="5">
    <source>
        <dbReference type="ARBA" id="ARBA00023136"/>
    </source>
</evidence>
<dbReference type="PANTHER" id="PTHR43791">
    <property type="entry name" value="PERMEASE-RELATED"/>
    <property type="match status" value="1"/>
</dbReference>
<dbReference type="Proteomes" id="UP001367030">
    <property type="component" value="Unassembled WGS sequence"/>
</dbReference>
<feature type="transmembrane region" description="Helical" evidence="6">
    <location>
        <begin position="349"/>
        <end position="371"/>
    </location>
</feature>
<feature type="transmembrane region" description="Helical" evidence="6">
    <location>
        <begin position="294"/>
        <end position="312"/>
    </location>
</feature>
<dbReference type="Gene3D" id="1.20.1250.20">
    <property type="entry name" value="MFS general substrate transporter like domains"/>
    <property type="match status" value="2"/>
</dbReference>
<evidence type="ECO:0000256" key="4">
    <source>
        <dbReference type="ARBA" id="ARBA00022989"/>
    </source>
</evidence>
<gene>
    <name evidence="8" type="ORF">WKW79_11110</name>
</gene>